<organism evidence="8">
    <name type="scientific">marine sediment metagenome</name>
    <dbReference type="NCBI Taxonomy" id="412755"/>
    <lineage>
        <taxon>unclassified sequences</taxon>
        <taxon>metagenomes</taxon>
        <taxon>ecological metagenomes</taxon>
    </lineage>
</organism>
<evidence type="ECO:0000256" key="2">
    <source>
        <dbReference type="ARBA" id="ARBA00008472"/>
    </source>
</evidence>
<dbReference type="GO" id="GO:0016651">
    <property type="term" value="F:oxidoreductase activity, acting on NAD(P)H"/>
    <property type="evidence" value="ECO:0007669"/>
    <property type="project" value="InterPro"/>
</dbReference>
<evidence type="ECO:0000256" key="5">
    <source>
        <dbReference type="ARBA" id="ARBA00022989"/>
    </source>
</evidence>
<evidence type="ECO:0000256" key="4">
    <source>
        <dbReference type="ARBA" id="ARBA00022692"/>
    </source>
</evidence>
<keyword evidence="6 7" id="KW-0472">Membrane</keyword>
<dbReference type="InterPro" id="IPR023043">
    <property type="entry name" value="NAD(P)H_OxRDtase_bac/plastid"/>
</dbReference>
<dbReference type="PANTHER" id="PTHR11058">
    <property type="entry name" value="NADH-UBIQUINONE OXIDOREDUCTASE CHAIN 3"/>
    <property type="match status" value="1"/>
</dbReference>
<keyword evidence="4 7" id="KW-0812">Transmembrane</keyword>
<sequence length="123" mass="14106">MLSDYGQVGILLAVAIAFPLAAIFTSWLLGRLRIRVDKPDPIKEDTYECGVTTEGSAWVQFNFRYYYFALLFVIFDVEAVFLYPWAVAFDKVGVYGFVEVVTFVIILTIGLVYAWRKKALEWV</sequence>
<comment type="caution">
    <text evidence="8">The sequence shown here is derived from an EMBL/GenBank/DDBJ whole genome shotgun (WGS) entry which is preliminary data.</text>
</comment>
<accession>X0SVL2</accession>
<evidence type="ECO:0000256" key="6">
    <source>
        <dbReference type="ARBA" id="ARBA00023136"/>
    </source>
</evidence>
<comment type="subcellular location">
    <subcellularLocation>
        <location evidence="1">Membrane</location>
        <topology evidence="1">Multi-pass membrane protein</topology>
    </subcellularLocation>
</comment>
<keyword evidence="3" id="KW-0813">Transport</keyword>
<feature type="transmembrane region" description="Helical" evidence="7">
    <location>
        <begin position="65"/>
        <end position="86"/>
    </location>
</feature>
<dbReference type="EMBL" id="BARS01005817">
    <property type="protein sequence ID" value="GAF79181.1"/>
    <property type="molecule type" value="Genomic_DNA"/>
</dbReference>
<dbReference type="PANTHER" id="PTHR11058:SF9">
    <property type="entry name" value="NADH-UBIQUINONE OXIDOREDUCTASE CHAIN 3"/>
    <property type="match status" value="1"/>
</dbReference>
<dbReference type="HAMAP" id="MF_01394">
    <property type="entry name" value="NDH1_NuoA"/>
    <property type="match status" value="1"/>
</dbReference>
<name>X0SVL2_9ZZZZ</name>
<dbReference type="GO" id="GO:0030964">
    <property type="term" value="C:NADH dehydrogenase complex"/>
    <property type="evidence" value="ECO:0007669"/>
    <property type="project" value="TreeGrafter"/>
</dbReference>
<comment type="similarity">
    <text evidence="2">Belongs to the complex I subunit 3 family.</text>
</comment>
<dbReference type="Pfam" id="PF00507">
    <property type="entry name" value="Oxidored_q4"/>
    <property type="match status" value="1"/>
</dbReference>
<evidence type="ECO:0000256" key="1">
    <source>
        <dbReference type="ARBA" id="ARBA00004141"/>
    </source>
</evidence>
<dbReference type="InterPro" id="IPR000440">
    <property type="entry name" value="NADH_UbQ/plastoQ_OxRdtase_su3"/>
</dbReference>
<proteinExistence type="inferred from homology"/>
<evidence type="ECO:0000256" key="3">
    <source>
        <dbReference type="ARBA" id="ARBA00022448"/>
    </source>
</evidence>
<feature type="transmembrane region" description="Helical" evidence="7">
    <location>
        <begin position="6"/>
        <end position="29"/>
    </location>
</feature>
<gene>
    <name evidence="8" type="ORF">S01H1_11419</name>
</gene>
<keyword evidence="5 7" id="KW-1133">Transmembrane helix</keyword>
<dbReference type="Gene3D" id="1.20.58.1610">
    <property type="entry name" value="NADH:ubiquinone/plastoquinone oxidoreductase, chain 3"/>
    <property type="match status" value="1"/>
</dbReference>
<dbReference type="GO" id="GO:0008137">
    <property type="term" value="F:NADH dehydrogenase (ubiquinone) activity"/>
    <property type="evidence" value="ECO:0007669"/>
    <property type="project" value="InterPro"/>
</dbReference>
<feature type="transmembrane region" description="Helical" evidence="7">
    <location>
        <begin position="92"/>
        <end position="115"/>
    </location>
</feature>
<evidence type="ECO:0000256" key="7">
    <source>
        <dbReference type="SAM" id="Phobius"/>
    </source>
</evidence>
<evidence type="ECO:0000313" key="8">
    <source>
        <dbReference type="EMBL" id="GAF79181.1"/>
    </source>
</evidence>
<dbReference type="InterPro" id="IPR038430">
    <property type="entry name" value="NDAH_ubi_oxred_su3_sf"/>
</dbReference>
<protein>
    <submittedName>
        <fullName evidence="8">Uncharacterized protein</fullName>
    </submittedName>
</protein>
<reference evidence="8" key="1">
    <citation type="journal article" date="2014" name="Front. Microbiol.">
        <title>High frequency of phylogenetically diverse reductive dehalogenase-homologous genes in deep subseafloor sedimentary metagenomes.</title>
        <authorList>
            <person name="Kawai M."/>
            <person name="Futagami T."/>
            <person name="Toyoda A."/>
            <person name="Takaki Y."/>
            <person name="Nishi S."/>
            <person name="Hori S."/>
            <person name="Arai W."/>
            <person name="Tsubouchi T."/>
            <person name="Morono Y."/>
            <person name="Uchiyama I."/>
            <person name="Ito T."/>
            <person name="Fujiyama A."/>
            <person name="Inagaki F."/>
            <person name="Takami H."/>
        </authorList>
    </citation>
    <scope>NUCLEOTIDE SEQUENCE</scope>
    <source>
        <strain evidence="8">Expedition CK06-06</strain>
    </source>
</reference>
<dbReference type="AlphaFoldDB" id="X0SVL2"/>